<dbReference type="EMBL" id="MCFJ01000003">
    <property type="protein sequence ID" value="ORY68910.1"/>
    <property type="molecule type" value="Genomic_DNA"/>
</dbReference>
<keyword evidence="2 3" id="KW-0808">Transferase</keyword>
<dbReference type="Gene3D" id="3.40.50.150">
    <property type="entry name" value="Vaccinia Virus protein VP39"/>
    <property type="match status" value="1"/>
</dbReference>
<dbReference type="Proteomes" id="UP000193689">
    <property type="component" value="Unassembled WGS sequence"/>
</dbReference>
<proteinExistence type="predicted"/>
<dbReference type="GeneID" id="63773702"/>
<dbReference type="FunCoup" id="A0A1Y2EBG4">
    <property type="interactions" value="546"/>
</dbReference>
<evidence type="ECO:0000313" key="3">
    <source>
        <dbReference type="EMBL" id="ORY68910.1"/>
    </source>
</evidence>
<gene>
    <name evidence="3" type="ORF">BCR38DRAFT_386810</name>
</gene>
<dbReference type="GO" id="GO:0032259">
    <property type="term" value="P:methylation"/>
    <property type="evidence" value="ECO:0007669"/>
    <property type="project" value="UniProtKB-KW"/>
</dbReference>
<reference evidence="3 4" key="1">
    <citation type="submission" date="2016-07" db="EMBL/GenBank/DDBJ databases">
        <title>Pervasive Adenine N6-methylation of Active Genes in Fungi.</title>
        <authorList>
            <consortium name="DOE Joint Genome Institute"/>
            <person name="Mondo S.J."/>
            <person name="Dannebaum R.O."/>
            <person name="Kuo R.C."/>
            <person name="Labutti K."/>
            <person name="Haridas S."/>
            <person name="Kuo A."/>
            <person name="Salamov A."/>
            <person name="Ahrendt S.R."/>
            <person name="Lipzen A."/>
            <person name="Sullivan W."/>
            <person name="Andreopoulos W.B."/>
            <person name="Clum A."/>
            <person name="Lindquist E."/>
            <person name="Daum C."/>
            <person name="Ramamoorthy G.K."/>
            <person name="Gryganskyi A."/>
            <person name="Culley D."/>
            <person name="Magnuson J.K."/>
            <person name="James T.Y."/>
            <person name="O'Malley M.A."/>
            <person name="Stajich J.E."/>
            <person name="Spatafora J.W."/>
            <person name="Visel A."/>
            <person name="Grigoriev I.V."/>
        </authorList>
    </citation>
    <scope>NUCLEOTIDE SEQUENCE [LARGE SCALE GENOMIC DNA]</scope>
    <source>
        <strain evidence="3 4">CBS 129021</strain>
    </source>
</reference>
<sequence>MTSTSNGGKGKITLTGAQETLFITLLSRANDALSPHSILNDQDAVRVVTLVRENGYDFSRAEHHVFGLSWLSGWSALLISFRARVLDRYTEQFLAQHPTGKGDGVTILHLACGLDARSRRVKWRGDGNLFVDVDKSDVVKLRRQMGLDPEPSSGKHSGKYQLLDPNITEDGWLEKSGIPRNKPVLVIMEGLTMYLTPEENYTLIRGIVKYFQKGGEIRFDVSGSVTKFISNRGGVLKVMGTSLRSALNDPRAWERNVPGLRFKDWMTMVDFLDLGNPPWILRLALRVLFAFIPLSWFGNIYGFTF</sequence>
<keyword evidence="1 3" id="KW-0489">Methyltransferase</keyword>
<accession>A0A1Y2EBG4</accession>
<dbReference type="RefSeq" id="XP_040719197.1">
    <property type="nucleotide sequence ID" value="XM_040857490.1"/>
</dbReference>
<name>A0A1Y2EBG4_9PEZI</name>
<dbReference type="InterPro" id="IPR007213">
    <property type="entry name" value="Ppm1/Ppm2/Tcmp"/>
</dbReference>
<dbReference type="GO" id="GO:0008168">
    <property type="term" value="F:methyltransferase activity"/>
    <property type="evidence" value="ECO:0007669"/>
    <property type="project" value="UniProtKB-KW"/>
</dbReference>
<dbReference type="SUPFAM" id="SSF53335">
    <property type="entry name" value="S-adenosyl-L-methionine-dependent methyltransferases"/>
    <property type="match status" value="1"/>
</dbReference>
<dbReference type="STRING" id="1141098.A0A1Y2EBG4"/>
<dbReference type="PANTHER" id="PTHR43619:SF2">
    <property type="entry name" value="S-ADENOSYL-L-METHIONINE-DEPENDENT METHYLTRANSFERASES SUPERFAMILY PROTEIN"/>
    <property type="match status" value="1"/>
</dbReference>
<dbReference type="Pfam" id="PF04072">
    <property type="entry name" value="LCM"/>
    <property type="match status" value="1"/>
</dbReference>
<organism evidence="3 4">
    <name type="scientific">Pseudomassariella vexata</name>
    <dbReference type="NCBI Taxonomy" id="1141098"/>
    <lineage>
        <taxon>Eukaryota</taxon>
        <taxon>Fungi</taxon>
        <taxon>Dikarya</taxon>
        <taxon>Ascomycota</taxon>
        <taxon>Pezizomycotina</taxon>
        <taxon>Sordariomycetes</taxon>
        <taxon>Xylariomycetidae</taxon>
        <taxon>Amphisphaeriales</taxon>
        <taxon>Pseudomassariaceae</taxon>
        <taxon>Pseudomassariella</taxon>
    </lineage>
</organism>
<evidence type="ECO:0000313" key="4">
    <source>
        <dbReference type="Proteomes" id="UP000193689"/>
    </source>
</evidence>
<dbReference type="InterPro" id="IPR029063">
    <property type="entry name" value="SAM-dependent_MTases_sf"/>
</dbReference>
<dbReference type="AlphaFoldDB" id="A0A1Y2EBG4"/>
<protein>
    <submittedName>
        <fullName evidence="3">S-adenosyl-L-methionine-dependent methyltransferase</fullName>
    </submittedName>
</protein>
<dbReference type="InParanoid" id="A0A1Y2EBG4"/>
<dbReference type="PANTHER" id="PTHR43619">
    <property type="entry name" value="S-ADENOSYL-L-METHIONINE-DEPENDENT METHYLTRANSFERASE YKTD-RELATED"/>
    <property type="match status" value="1"/>
</dbReference>
<dbReference type="OrthoDB" id="203237at2759"/>
<evidence type="ECO:0000256" key="2">
    <source>
        <dbReference type="ARBA" id="ARBA00022679"/>
    </source>
</evidence>
<evidence type="ECO:0000256" key="1">
    <source>
        <dbReference type="ARBA" id="ARBA00022603"/>
    </source>
</evidence>
<keyword evidence="4" id="KW-1185">Reference proteome</keyword>
<comment type="caution">
    <text evidence="3">The sequence shown here is derived from an EMBL/GenBank/DDBJ whole genome shotgun (WGS) entry which is preliminary data.</text>
</comment>